<evidence type="ECO:0000313" key="3">
    <source>
        <dbReference type="Proteomes" id="UP000015453"/>
    </source>
</evidence>
<dbReference type="OrthoDB" id="1896065at2759"/>
<sequence>SVSSMQTNLESFLNNTTPVVPSQFLSKSETRKINKLWHPVGREKLDYFLLGDLWKTFDERSAYGVGVPILSDDDDDDDGDAHHNVVQYFVPYLSAIQIFTSSSPNAAAATSREESDSARDSFSDSFSDESESEKLSNGCSSEEGPSEQQDHHPFWLPNERLGNLYFQYFERSSPYVRVPLTDKICSFARRYPGLMTLRSVDISPASWLAVAWF</sequence>
<dbReference type="PANTHER" id="PTHR31343">
    <property type="entry name" value="T15D22.8"/>
    <property type="match status" value="1"/>
</dbReference>
<dbReference type="PANTHER" id="PTHR31343:SF3">
    <property type="entry name" value="DUF789 DOMAIN-CONTAINING PROTEIN"/>
    <property type="match status" value="1"/>
</dbReference>
<organism evidence="2 3">
    <name type="scientific">Genlisea aurea</name>
    <dbReference type="NCBI Taxonomy" id="192259"/>
    <lineage>
        <taxon>Eukaryota</taxon>
        <taxon>Viridiplantae</taxon>
        <taxon>Streptophyta</taxon>
        <taxon>Embryophyta</taxon>
        <taxon>Tracheophyta</taxon>
        <taxon>Spermatophyta</taxon>
        <taxon>Magnoliopsida</taxon>
        <taxon>eudicotyledons</taxon>
        <taxon>Gunneridae</taxon>
        <taxon>Pentapetalae</taxon>
        <taxon>asterids</taxon>
        <taxon>lamiids</taxon>
        <taxon>Lamiales</taxon>
        <taxon>Lentibulariaceae</taxon>
        <taxon>Genlisea</taxon>
    </lineage>
</organism>
<dbReference type="Pfam" id="PF05623">
    <property type="entry name" value="DUF789"/>
    <property type="match status" value="1"/>
</dbReference>
<feature type="region of interest" description="Disordered" evidence="1">
    <location>
        <begin position="107"/>
        <end position="153"/>
    </location>
</feature>
<name>S8BZI0_9LAMI</name>
<accession>S8BZI0</accession>
<reference evidence="2 3" key="1">
    <citation type="journal article" date="2013" name="BMC Genomics">
        <title>The miniature genome of a carnivorous plant Genlisea aurea contains a low number of genes and short non-coding sequences.</title>
        <authorList>
            <person name="Leushkin E.V."/>
            <person name="Sutormin R.A."/>
            <person name="Nabieva E.R."/>
            <person name="Penin A.A."/>
            <person name="Kondrashov A.S."/>
            <person name="Logacheva M.D."/>
        </authorList>
    </citation>
    <scope>NUCLEOTIDE SEQUENCE [LARGE SCALE GENOMIC DNA]</scope>
</reference>
<evidence type="ECO:0000313" key="2">
    <source>
        <dbReference type="EMBL" id="EPS57596.1"/>
    </source>
</evidence>
<dbReference type="InterPro" id="IPR008507">
    <property type="entry name" value="DUF789"/>
</dbReference>
<evidence type="ECO:0000256" key="1">
    <source>
        <dbReference type="SAM" id="MobiDB-lite"/>
    </source>
</evidence>
<dbReference type="Proteomes" id="UP000015453">
    <property type="component" value="Unassembled WGS sequence"/>
</dbReference>
<dbReference type="AlphaFoldDB" id="S8BZI0"/>
<comment type="caution">
    <text evidence="2">The sequence shown here is derived from an EMBL/GenBank/DDBJ whole genome shotgun (WGS) entry which is preliminary data.</text>
</comment>
<keyword evidence="3" id="KW-1185">Reference proteome</keyword>
<protein>
    <submittedName>
        <fullName evidence="2">Uncharacterized protein</fullName>
    </submittedName>
</protein>
<proteinExistence type="predicted"/>
<feature type="non-terminal residue" evidence="2">
    <location>
        <position position="1"/>
    </location>
</feature>
<gene>
    <name evidence="2" type="ORF">M569_17221</name>
</gene>
<dbReference type="EMBL" id="AUSU01010060">
    <property type="protein sequence ID" value="EPS57596.1"/>
    <property type="molecule type" value="Genomic_DNA"/>
</dbReference>
<feature type="compositionally biased region" description="Basic and acidic residues" evidence="1">
    <location>
        <begin position="111"/>
        <end position="122"/>
    </location>
</feature>
<feature type="non-terminal residue" evidence="2">
    <location>
        <position position="213"/>
    </location>
</feature>